<dbReference type="Gene3D" id="2.60.120.260">
    <property type="entry name" value="Galactose-binding domain-like"/>
    <property type="match status" value="3"/>
</dbReference>
<evidence type="ECO:0000313" key="3">
    <source>
        <dbReference type="Proteomes" id="UP001208570"/>
    </source>
</evidence>
<dbReference type="CDD" id="cd00057">
    <property type="entry name" value="FA58C"/>
    <property type="match status" value="2"/>
</dbReference>
<protein>
    <recommendedName>
        <fullName evidence="1">F5/8 type C domain-containing protein</fullName>
    </recommendedName>
</protein>
<dbReference type="FunFam" id="2.60.120.260:FF:000016">
    <property type="entry name" value="Contactin-associated protein-like 4 isoform 1"/>
    <property type="match status" value="1"/>
</dbReference>
<name>A0AAD9K5Q8_9ANNE</name>
<dbReference type="PROSITE" id="PS50022">
    <property type="entry name" value="FA58C_3"/>
    <property type="match status" value="2"/>
</dbReference>
<dbReference type="InterPro" id="IPR000421">
    <property type="entry name" value="FA58C"/>
</dbReference>
<accession>A0AAD9K5Q8</accession>
<dbReference type="SMART" id="SM00231">
    <property type="entry name" value="FA58C"/>
    <property type="match status" value="2"/>
</dbReference>
<dbReference type="AlphaFoldDB" id="A0AAD9K5Q8"/>
<dbReference type="SUPFAM" id="SSF49785">
    <property type="entry name" value="Galactose-binding domain-like"/>
    <property type="match status" value="3"/>
</dbReference>
<gene>
    <name evidence="2" type="ORF">LSH36_50g07025</name>
</gene>
<evidence type="ECO:0000313" key="2">
    <source>
        <dbReference type="EMBL" id="KAK2165453.1"/>
    </source>
</evidence>
<feature type="domain" description="F5/8 type C" evidence="1">
    <location>
        <begin position="1"/>
        <end position="146"/>
    </location>
</feature>
<comment type="caution">
    <text evidence="2">The sequence shown here is derived from an EMBL/GenBank/DDBJ whole genome shotgun (WGS) entry which is preliminary data.</text>
</comment>
<feature type="domain" description="F5/8 type C" evidence="1">
    <location>
        <begin position="149"/>
        <end position="297"/>
    </location>
</feature>
<sequence length="537" mass="62045">MITGDIQDWQITASSSYPQEWDEGCHERYGRVYQPDGYGWCAKYKSSSEWLQVDLGVAAKITGVMTQGRGDGTEWVTSFMMSYSLDAFHWQYVTDLYGNQRVFEGNTDSYTVKHSYLDDPIVARFVKFHTVHWHRHPSMRVEILGCQVCKAQLGLPPYGKLTASSHKEWKEGQSCLADDGFIMTNKGWCPRKNKENEWLQIDIGPPTLVTGVVTRGRGDTGRKHWVTRFKISYSNDTQKWEFYRDATHLGAKEFGGNVDKDIERYHYLNNPFVARYVRFHPLDWNKRISMRAGVIGCPFKVENLAYRKESWINNKRHYKRHIRNQWMHGHAARAVDGDYDQSLHSCTILDNFYVEKPVWMVDLGKKGAKVSGVMVITWQGQGQDRNTNYHDYMYNLDRLVVYISDKKTNAIPDDKSGSRCGEISRLNDAIFRPRLHVQCHNMVRGRYVYIEAWGVANRWSRLFSAVLCERDRERDIGIVAAVNSGSVADILSVSTFMYTSGRYYGHGRGYPDILNSRNRRLATPMTSHQLRANQKAS</sequence>
<dbReference type="PROSITE" id="PS01285">
    <property type="entry name" value="FA58C_1"/>
    <property type="match status" value="1"/>
</dbReference>
<dbReference type="PANTHER" id="PTHR24543">
    <property type="entry name" value="MULTICOPPER OXIDASE-RELATED"/>
    <property type="match status" value="1"/>
</dbReference>
<dbReference type="EMBL" id="JAODUP010000050">
    <property type="protein sequence ID" value="KAK2165453.1"/>
    <property type="molecule type" value="Genomic_DNA"/>
</dbReference>
<evidence type="ECO:0000259" key="1">
    <source>
        <dbReference type="PROSITE" id="PS50022"/>
    </source>
</evidence>
<dbReference type="Pfam" id="PF00754">
    <property type="entry name" value="F5_F8_type_C"/>
    <property type="match status" value="2"/>
</dbReference>
<dbReference type="PANTHER" id="PTHR24543:SF334">
    <property type="entry name" value="F5_8 TYPE C DOMAIN-CONTAINING PROTEIN"/>
    <property type="match status" value="1"/>
</dbReference>
<dbReference type="InterPro" id="IPR008979">
    <property type="entry name" value="Galactose-bd-like_sf"/>
</dbReference>
<reference evidence="2" key="1">
    <citation type="journal article" date="2023" name="Mol. Biol. Evol.">
        <title>Third-Generation Sequencing Reveals the Adaptive Role of the Epigenome in Three Deep-Sea Polychaetes.</title>
        <authorList>
            <person name="Perez M."/>
            <person name="Aroh O."/>
            <person name="Sun Y."/>
            <person name="Lan Y."/>
            <person name="Juniper S.K."/>
            <person name="Young C.R."/>
            <person name="Angers B."/>
            <person name="Qian P.Y."/>
        </authorList>
    </citation>
    <scope>NUCLEOTIDE SEQUENCE</scope>
    <source>
        <strain evidence="2">P08H-3</strain>
    </source>
</reference>
<proteinExistence type="predicted"/>
<dbReference type="Proteomes" id="UP001208570">
    <property type="component" value="Unassembled WGS sequence"/>
</dbReference>
<organism evidence="2 3">
    <name type="scientific">Paralvinella palmiformis</name>
    <dbReference type="NCBI Taxonomy" id="53620"/>
    <lineage>
        <taxon>Eukaryota</taxon>
        <taxon>Metazoa</taxon>
        <taxon>Spiralia</taxon>
        <taxon>Lophotrochozoa</taxon>
        <taxon>Annelida</taxon>
        <taxon>Polychaeta</taxon>
        <taxon>Sedentaria</taxon>
        <taxon>Canalipalpata</taxon>
        <taxon>Terebellida</taxon>
        <taxon>Terebelliformia</taxon>
        <taxon>Alvinellidae</taxon>
        <taxon>Paralvinella</taxon>
    </lineage>
</organism>
<keyword evidence="3" id="KW-1185">Reference proteome</keyword>
<dbReference type="PROSITE" id="PS01286">
    <property type="entry name" value="FA58C_2"/>
    <property type="match status" value="1"/>
</dbReference>